<proteinExistence type="predicted"/>
<dbReference type="Proteomes" id="UP000076722">
    <property type="component" value="Unassembled WGS sequence"/>
</dbReference>
<accession>A0A164X6V8</accession>
<organism evidence="1 2">
    <name type="scientific">Sistotremastrum niveocremeum HHB9708</name>
    <dbReference type="NCBI Taxonomy" id="1314777"/>
    <lineage>
        <taxon>Eukaryota</taxon>
        <taxon>Fungi</taxon>
        <taxon>Dikarya</taxon>
        <taxon>Basidiomycota</taxon>
        <taxon>Agaricomycotina</taxon>
        <taxon>Agaricomycetes</taxon>
        <taxon>Sistotremastrales</taxon>
        <taxon>Sistotremastraceae</taxon>
        <taxon>Sertulicium</taxon>
        <taxon>Sertulicium niveocremeum</taxon>
    </lineage>
</organism>
<dbReference type="OrthoDB" id="5190258at2759"/>
<protein>
    <recommendedName>
        <fullName evidence="3">DUF302 domain-containing protein</fullName>
    </recommendedName>
</protein>
<evidence type="ECO:0000313" key="2">
    <source>
        <dbReference type="Proteomes" id="UP000076722"/>
    </source>
</evidence>
<sequence length="181" mass="19934">MSKHVQPYTAQRITFTSAKSLDELKAALDKAVNRQSPIAYDALKDPSLTKEQYIDLITQKLGPSGFMFFEERTHAYAWVDKLANATTPSPRAIRYTLGNPLIAQTMLVHDRSAMLHVPPEICLQERKGGGSTITYDLRSASIALGGRPEDASGELLKASLDLDEKLEGLFREVIGDEPVSS</sequence>
<keyword evidence="2" id="KW-1185">Reference proteome</keyword>
<dbReference type="InterPro" id="IPR035923">
    <property type="entry name" value="TT1751-like_sf"/>
</dbReference>
<evidence type="ECO:0008006" key="3">
    <source>
        <dbReference type="Google" id="ProtNLM"/>
    </source>
</evidence>
<dbReference type="EMBL" id="KV419401">
    <property type="protein sequence ID" value="KZS95689.1"/>
    <property type="molecule type" value="Genomic_DNA"/>
</dbReference>
<gene>
    <name evidence="1" type="ORF">SISNIDRAFT_452344</name>
</gene>
<dbReference type="SUPFAM" id="SSF103247">
    <property type="entry name" value="TT1751-like"/>
    <property type="match status" value="1"/>
</dbReference>
<name>A0A164X6V8_9AGAM</name>
<evidence type="ECO:0000313" key="1">
    <source>
        <dbReference type="EMBL" id="KZS95689.1"/>
    </source>
</evidence>
<dbReference type="AlphaFoldDB" id="A0A164X6V8"/>
<reference evidence="1 2" key="1">
    <citation type="journal article" date="2016" name="Mol. Biol. Evol.">
        <title>Comparative Genomics of Early-Diverging Mushroom-Forming Fungi Provides Insights into the Origins of Lignocellulose Decay Capabilities.</title>
        <authorList>
            <person name="Nagy L.G."/>
            <person name="Riley R."/>
            <person name="Tritt A."/>
            <person name="Adam C."/>
            <person name="Daum C."/>
            <person name="Floudas D."/>
            <person name="Sun H."/>
            <person name="Yadav J.S."/>
            <person name="Pangilinan J."/>
            <person name="Larsson K.H."/>
            <person name="Matsuura K."/>
            <person name="Barry K."/>
            <person name="Labutti K."/>
            <person name="Kuo R."/>
            <person name="Ohm R.A."/>
            <person name="Bhattacharya S.S."/>
            <person name="Shirouzu T."/>
            <person name="Yoshinaga Y."/>
            <person name="Martin F.M."/>
            <person name="Grigoriev I.V."/>
            <person name="Hibbett D.S."/>
        </authorList>
    </citation>
    <scope>NUCLEOTIDE SEQUENCE [LARGE SCALE GENOMIC DNA]</scope>
    <source>
        <strain evidence="1 2">HHB9708</strain>
    </source>
</reference>